<dbReference type="InterPro" id="IPR006860">
    <property type="entry name" value="FecR"/>
</dbReference>
<organism evidence="4 5">
    <name type="scientific">Sphingobacterium corticibacterium</name>
    <dbReference type="NCBI Taxonomy" id="2484746"/>
    <lineage>
        <taxon>Bacteria</taxon>
        <taxon>Pseudomonadati</taxon>
        <taxon>Bacteroidota</taxon>
        <taxon>Sphingobacteriia</taxon>
        <taxon>Sphingobacteriales</taxon>
        <taxon>Sphingobacteriaceae</taxon>
        <taxon>Sphingobacterium</taxon>
    </lineage>
</organism>
<evidence type="ECO:0000259" key="2">
    <source>
        <dbReference type="Pfam" id="PF04773"/>
    </source>
</evidence>
<reference evidence="4 5" key="1">
    <citation type="submission" date="2019-02" db="EMBL/GenBank/DDBJ databases">
        <authorList>
            <person name="Li Y."/>
        </authorList>
    </citation>
    <scope>NUCLEOTIDE SEQUENCE [LARGE SCALE GENOMIC DNA]</scope>
    <source>
        <strain evidence="4 5">30C10-4-7</strain>
    </source>
</reference>
<evidence type="ECO:0000313" key="4">
    <source>
        <dbReference type="EMBL" id="RZF61515.1"/>
    </source>
</evidence>
<dbReference type="Proteomes" id="UP000292855">
    <property type="component" value="Unassembled WGS sequence"/>
</dbReference>
<dbReference type="Pfam" id="PF16344">
    <property type="entry name" value="FecR_C"/>
    <property type="match status" value="1"/>
</dbReference>
<dbReference type="PANTHER" id="PTHR30273:SF2">
    <property type="entry name" value="PROTEIN FECR"/>
    <property type="match status" value="1"/>
</dbReference>
<keyword evidence="1" id="KW-0472">Membrane</keyword>
<feature type="transmembrane region" description="Helical" evidence="1">
    <location>
        <begin position="72"/>
        <end position="91"/>
    </location>
</feature>
<feature type="domain" description="Protein FecR C-terminal" evidence="3">
    <location>
        <begin position="242"/>
        <end position="310"/>
    </location>
</feature>
<dbReference type="RefSeq" id="WP_130139744.1">
    <property type="nucleotide sequence ID" value="NZ_SGIT01000001.1"/>
</dbReference>
<keyword evidence="5" id="KW-1185">Reference proteome</keyword>
<dbReference type="Gene3D" id="3.55.50.30">
    <property type="match status" value="1"/>
</dbReference>
<evidence type="ECO:0000256" key="1">
    <source>
        <dbReference type="SAM" id="Phobius"/>
    </source>
</evidence>
<comment type="caution">
    <text evidence="4">The sequence shown here is derived from an EMBL/GenBank/DDBJ whole genome shotgun (WGS) entry which is preliminary data.</text>
</comment>
<dbReference type="PANTHER" id="PTHR30273">
    <property type="entry name" value="PERIPLASMIC SIGNAL SENSOR AND SIGMA FACTOR ACTIVATOR FECR-RELATED"/>
    <property type="match status" value="1"/>
</dbReference>
<protein>
    <submittedName>
        <fullName evidence="4">FecR family protein</fullName>
    </submittedName>
</protein>
<accession>A0A4Q6XPB0</accession>
<keyword evidence="1" id="KW-1133">Transmembrane helix</keyword>
<evidence type="ECO:0000313" key="5">
    <source>
        <dbReference type="Proteomes" id="UP000292855"/>
    </source>
</evidence>
<gene>
    <name evidence="4" type="ORF">EWE74_01335</name>
</gene>
<feature type="domain" description="FecR protein" evidence="2">
    <location>
        <begin position="105"/>
        <end position="197"/>
    </location>
</feature>
<sequence>MEENDITPELLREYAKGTCSEAERIQVEKWLELENPEEPIPAFSEDINKAALASRLWEAVAPVPRRSKNRQVWIWPAAAILLIVPFLSLFLQQSVEDTGRINLQTLEVGPGQKLTAKLPDGSQVQLNSESRIWYSISDKQRIVVLEGEALFDVAPDSLHPFYVKTAYGKVRVLGTSFAVRSYPHHSHTRVDVRSGKVACSPKNKTAAQVLTKGESISFDKINAREKTRIATTQIAPWSSNILVFDQESLPEVCRKIERWFGVAIHIESSKDRQQANFRSRFDNPSLKQVIESLCYSLQLRYRIEEQNIYIFP</sequence>
<dbReference type="Gene3D" id="2.60.120.1440">
    <property type="match status" value="1"/>
</dbReference>
<dbReference type="GO" id="GO:0016989">
    <property type="term" value="F:sigma factor antagonist activity"/>
    <property type="evidence" value="ECO:0007669"/>
    <property type="project" value="TreeGrafter"/>
</dbReference>
<proteinExistence type="predicted"/>
<dbReference type="PIRSF" id="PIRSF018266">
    <property type="entry name" value="FecR"/>
    <property type="match status" value="1"/>
</dbReference>
<dbReference type="Pfam" id="PF04773">
    <property type="entry name" value="FecR"/>
    <property type="match status" value="1"/>
</dbReference>
<dbReference type="EMBL" id="SGIT01000001">
    <property type="protein sequence ID" value="RZF61515.1"/>
    <property type="molecule type" value="Genomic_DNA"/>
</dbReference>
<dbReference type="AlphaFoldDB" id="A0A4Q6XPB0"/>
<dbReference type="InterPro" id="IPR012373">
    <property type="entry name" value="Ferrdict_sens_TM"/>
</dbReference>
<keyword evidence="1" id="KW-0812">Transmembrane</keyword>
<dbReference type="InterPro" id="IPR032508">
    <property type="entry name" value="FecR_C"/>
</dbReference>
<name>A0A4Q6XPB0_9SPHI</name>
<evidence type="ECO:0000259" key="3">
    <source>
        <dbReference type="Pfam" id="PF16344"/>
    </source>
</evidence>
<dbReference type="OrthoDB" id="700427at2"/>